<dbReference type="Gene3D" id="1.25.40.650">
    <property type="match status" value="1"/>
</dbReference>
<keyword evidence="4" id="KW-0449">Lipoprotein</keyword>
<evidence type="ECO:0000256" key="2">
    <source>
        <dbReference type="SAM" id="MobiDB-lite"/>
    </source>
</evidence>
<organism evidence="4 5">
    <name type="scientific">Alishewanella jeotgali KCTC 22429</name>
    <dbReference type="NCBI Taxonomy" id="1129374"/>
    <lineage>
        <taxon>Bacteria</taxon>
        <taxon>Pseudomonadati</taxon>
        <taxon>Pseudomonadota</taxon>
        <taxon>Gammaproteobacteria</taxon>
        <taxon>Alteromonadales</taxon>
        <taxon>Alteromonadaceae</taxon>
        <taxon>Alishewanella</taxon>
    </lineage>
</organism>
<dbReference type="eggNOG" id="COG3107">
    <property type="taxonomic scope" value="Bacteria"/>
</dbReference>
<keyword evidence="3" id="KW-0732">Signal</keyword>
<feature type="region of interest" description="Disordered" evidence="2">
    <location>
        <begin position="33"/>
        <end position="59"/>
    </location>
</feature>
<name>H3ZDJ0_9ALTE</name>
<evidence type="ECO:0000313" key="5">
    <source>
        <dbReference type="Proteomes" id="UP000012046"/>
    </source>
</evidence>
<dbReference type="PANTHER" id="PTHR38038">
    <property type="entry name" value="PENICILLIN-BINDING PROTEIN ACTIVATOR LPOA"/>
    <property type="match status" value="1"/>
</dbReference>
<accession>H3ZDJ0</accession>
<dbReference type="STRING" id="1129374.AJE_07076"/>
<keyword evidence="1" id="KW-0472">Membrane</keyword>
<evidence type="ECO:0000256" key="1">
    <source>
        <dbReference type="ARBA" id="ARBA00023136"/>
    </source>
</evidence>
<feature type="signal peptide" evidence="3">
    <location>
        <begin position="1"/>
        <end position="27"/>
    </location>
</feature>
<dbReference type="Pfam" id="PF04348">
    <property type="entry name" value="LppC"/>
    <property type="match status" value="1"/>
</dbReference>
<proteinExistence type="predicted"/>
<protein>
    <submittedName>
        <fullName evidence="4">Lipoprotein</fullName>
    </submittedName>
</protein>
<keyword evidence="5" id="KW-1185">Reference proteome</keyword>
<sequence>MVLCIVKTSKLKPVFLLSFAGLLSSCAQTPAPSGLEVSPIERPQVVAPAKPDTTGPKVTARTDSAESLLQQAASESGEHQQRLLLRASRQALAEQNAELALAISDSLQLSETTAIRSANQLPLLQAYLAHNELSLAERLVQNTNPAQLPLADRPAFLWASASLYQQVGRSYAAARALLHLDQLLADSRQTETNYPELQAQLWQQLSNLDNTELNNLKVGASQRSLGWLNLLELVRNYLGAPQQLQFALADWQQRYPQLPSLRELPANLQQQLALEPYQPRKIAVLLPFSGQFSQPARAIQYGLLAAAAQNQTSERQLLFFDSQQPMAALQQQLATAGVDFVIGPLLRDQVDAISQLQDWRYPTLFLNSRDSSRQPQADRFYFALNMEDEATQMAQLFARKNYQRPVVISARNAISQRMLQQFSRQWQQLGFAAPENYEFTARDELEALVTRLLETDASRERIRQISGLISGKVESEPHSRRDIDAIYLIADPVQTRMFKPFLDVSVSQHGPRLPIYASSRSYTVGGDANDLRDLNGLTFTETPWLLGEQHILTVREQYLQLFPEQDESLQRLFAMGFDAYQLVGSLKQQQQLPSLSFPGFTGRLSVLSDGSISRQLSWASYQSNRLVAVQEP</sequence>
<dbReference type="CDD" id="cd06339">
    <property type="entry name" value="PBP1_YraM_LppC_lipoprotein-like"/>
    <property type="match status" value="1"/>
</dbReference>
<evidence type="ECO:0000256" key="3">
    <source>
        <dbReference type="SAM" id="SignalP"/>
    </source>
</evidence>
<dbReference type="PANTHER" id="PTHR38038:SF1">
    <property type="entry name" value="PENICILLIN-BINDING PROTEIN ACTIVATOR LPOA"/>
    <property type="match status" value="1"/>
</dbReference>
<dbReference type="Gene3D" id="3.40.50.2300">
    <property type="match status" value="2"/>
</dbReference>
<dbReference type="EMBL" id="AHTH01000017">
    <property type="protein sequence ID" value="EHR41364.1"/>
    <property type="molecule type" value="Genomic_DNA"/>
</dbReference>
<evidence type="ECO:0000313" key="4">
    <source>
        <dbReference type="EMBL" id="EHR41364.1"/>
    </source>
</evidence>
<dbReference type="SUPFAM" id="SSF53822">
    <property type="entry name" value="Periplasmic binding protein-like I"/>
    <property type="match status" value="1"/>
</dbReference>
<dbReference type="Proteomes" id="UP000012046">
    <property type="component" value="Unassembled WGS sequence"/>
</dbReference>
<dbReference type="GO" id="GO:0030234">
    <property type="term" value="F:enzyme regulator activity"/>
    <property type="evidence" value="ECO:0007669"/>
    <property type="project" value="TreeGrafter"/>
</dbReference>
<dbReference type="InterPro" id="IPR028082">
    <property type="entry name" value="Peripla_BP_I"/>
</dbReference>
<comment type="caution">
    <text evidence="4">The sequence shown here is derived from an EMBL/GenBank/DDBJ whole genome shotgun (WGS) entry which is preliminary data.</text>
</comment>
<feature type="chain" id="PRO_5003591284" evidence="3">
    <location>
        <begin position="28"/>
        <end position="632"/>
    </location>
</feature>
<gene>
    <name evidence="4" type="ORF">AJE_07076</name>
</gene>
<dbReference type="PROSITE" id="PS51257">
    <property type="entry name" value="PROKAR_LIPOPROTEIN"/>
    <property type="match status" value="1"/>
</dbReference>
<dbReference type="InterPro" id="IPR007443">
    <property type="entry name" value="LpoA"/>
</dbReference>
<dbReference type="AlphaFoldDB" id="H3ZDJ0"/>
<reference evidence="4 5" key="1">
    <citation type="journal article" date="2012" name="J. Bacteriol.">
        <title>Genome Sequence of Extracellular-Protease-Producing Alishewanella jeotgali Isolated from Traditional Korean Fermented Seafood.</title>
        <authorList>
            <person name="Jung J."/>
            <person name="Chun J."/>
            <person name="Park W."/>
        </authorList>
    </citation>
    <scope>NUCLEOTIDE SEQUENCE [LARGE SCALE GENOMIC DNA]</scope>
    <source>
        <strain evidence="4 5">KCTC 22429</strain>
    </source>
</reference>
<dbReference type="PATRIC" id="fig|1129374.4.peg.1414"/>
<dbReference type="GO" id="GO:0031241">
    <property type="term" value="C:periplasmic side of cell outer membrane"/>
    <property type="evidence" value="ECO:0007669"/>
    <property type="project" value="TreeGrafter"/>
</dbReference>
<dbReference type="GO" id="GO:0009252">
    <property type="term" value="P:peptidoglycan biosynthetic process"/>
    <property type="evidence" value="ECO:0007669"/>
    <property type="project" value="TreeGrafter"/>
</dbReference>